<comment type="caution">
    <text evidence="2">The sequence shown here is derived from an EMBL/GenBank/DDBJ whole genome shotgun (WGS) entry which is preliminary data.</text>
</comment>
<feature type="region of interest" description="Disordered" evidence="1">
    <location>
        <begin position="201"/>
        <end position="263"/>
    </location>
</feature>
<evidence type="ECO:0000256" key="1">
    <source>
        <dbReference type="SAM" id="MobiDB-lite"/>
    </source>
</evidence>
<feature type="compositionally biased region" description="Basic residues" evidence="1">
    <location>
        <begin position="94"/>
        <end position="109"/>
    </location>
</feature>
<feature type="region of interest" description="Disordered" evidence="1">
    <location>
        <begin position="87"/>
        <end position="113"/>
    </location>
</feature>
<dbReference type="AlphaFoldDB" id="A0A812DQ71"/>
<accession>A0A812DQ71</accession>
<protein>
    <submittedName>
        <fullName evidence="2">Uncharacterized protein</fullName>
    </submittedName>
</protein>
<name>A0A812DQ71_ACAPH</name>
<proteinExistence type="predicted"/>
<organism evidence="2 3">
    <name type="scientific">Acanthosepion pharaonis</name>
    <name type="common">Pharaoh cuttlefish</name>
    <name type="synonym">Sepia pharaonis</name>
    <dbReference type="NCBI Taxonomy" id="158019"/>
    <lineage>
        <taxon>Eukaryota</taxon>
        <taxon>Metazoa</taxon>
        <taxon>Spiralia</taxon>
        <taxon>Lophotrochozoa</taxon>
        <taxon>Mollusca</taxon>
        <taxon>Cephalopoda</taxon>
        <taxon>Coleoidea</taxon>
        <taxon>Decapodiformes</taxon>
        <taxon>Sepiida</taxon>
        <taxon>Sepiina</taxon>
        <taxon>Sepiidae</taxon>
        <taxon>Acanthosepion</taxon>
    </lineage>
</organism>
<evidence type="ECO:0000313" key="2">
    <source>
        <dbReference type="EMBL" id="CAE1303881.1"/>
    </source>
</evidence>
<reference evidence="2" key="1">
    <citation type="submission" date="2021-01" db="EMBL/GenBank/DDBJ databases">
        <authorList>
            <person name="Li R."/>
            <person name="Bekaert M."/>
        </authorList>
    </citation>
    <scope>NUCLEOTIDE SEQUENCE</scope>
    <source>
        <strain evidence="2">Farmed</strain>
    </source>
</reference>
<dbReference type="EMBL" id="CAHIKZ030003753">
    <property type="protein sequence ID" value="CAE1303881.1"/>
    <property type="molecule type" value="Genomic_DNA"/>
</dbReference>
<sequence length="327" mass="34467">MARIGAGRGDGRHRAGQDRDLRLAGGIDAALRPATAGLRPGQRFGAVRGDVGRCDRAGHLLLRSHWPSCRDVAVNPLRVRLQYPHSPRAWPAAGRHHRRPARHPSRHRSRVEDQGIGRVKGGRRTARPVVAHLHIGASIDADRDGLRRPVELISVIGGAGIGDPRFRPALRAAYVIIGSRWIVAWITLGFQPTISMTSISPPAGGGAPPVGNSQMAGHMPRPQGSSAYLVKSRNPASGVSPAWRSYRPAHPNQVRPSTPHAAPAHQRSILNPRVGAIGTGIILQLAIIPAGFVAIRVPAPAAGIDPAREFIAETGGAIGGAIGPSAA</sequence>
<dbReference type="Proteomes" id="UP000597762">
    <property type="component" value="Unassembled WGS sequence"/>
</dbReference>
<gene>
    <name evidence="2" type="ORF">SPHA_56596</name>
</gene>
<evidence type="ECO:0000313" key="3">
    <source>
        <dbReference type="Proteomes" id="UP000597762"/>
    </source>
</evidence>
<keyword evidence="3" id="KW-1185">Reference proteome</keyword>